<feature type="repeat" description="TPR" evidence="1">
    <location>
        <begin position="176"/>
        <end position="209"/>
    </location>
</feature>
<reference evidence="2" key="1">
    <citation type="journal article" date="2020" name="mSystems">
        <title>Genome- and Community-Level Interaction Insights into Carbon Utilization and Element Cycling Functions of Hydrothermarchaeota in Hydrothermal Sediment.</title>
        <authorList>
            <person name="Zhou Z."/>
            <person name="Liu Y."/>
            <person name="Xu W."/>
            <person name="Pan J."/>
            <person name="Luo Z.H."/>
            <person name="Li M."/>
        </authorList>
    </citation>
    <scope>NUCLEOTIDE SEQUENCE [LARGE SCALE GENOMIC DNA]</scope>
    <source>
        <strain evidence="2">SpSt-716</strain>
    </source>
</reference>
<comment type="caution">
    <text evidence="2">The sequence shown here is derived from an EMBL/GenBank/DDBJ whole genome shotgun (WGS) entry which is preliminary data.</text>
</comment>
<dbReference type="EMBL" id="DTEN01000347">
    <property type="protein sequence ID" value="HGI75730.1"/>
    <property type="molecule type" value="Genomic_DNA"/>
</dbReference>
<keyword evidence="1" id="KW-0802">TPR repeat</keyword>
<dbReference type="InterPro" id="IPR019734">
    <property type="entry name" value="TPR_rpt"/>
</dbReference>
<evidence type="ECO:0000313" key="2">
    <source>
        <dbReference type="EMBL" id="HGI75730.1"/>
    </source>
</evidence>
<name>A0A7V3YN46_9BACT</name>
<sequence>MRRKNMTVLVVFGVLLGCFEVAWALDPIDQAQLLLEAGNVDQAIALLRSFVESEKDEERLGVATEILDSLLSERGETGEAIAVLQGYITRFPETPRSHLFRYWIAKHEEERGNFEKAFAILEELRHRLPQDDPFALRFQVLSDLAYHLEHRKKDYFRALEVYRELVNLSRDPEERLQAEMALGSCYEKVGEIEEALKIYKAVVEEAPGSFFERWARLRMVYLTEPKAGAKSKEELAHALAKALRGRDLAALRELVKRGDFWSGVNFSEFDVDDPEKALEYMAQCLPKSSQLVVSEDLKPRDDTWVLRVEGWGDPEYNILYLVLAEGRYGWEWKGLILSSTALEACEENAQDQDILR</sequence>
<evidence type="ECO:0000256" key="1">
    <source>
        <dbReference type="PROSITE-ProRule" id="PRU00339"/>
    </source>
</evidence>
<dbReference type="InterPro" id="IPR011990">
    <property type="entry name" value="TPR-like_helical_dom_sf"/>
</dbReference>
<organism evidence="2">
    <name type="scientific">Candidatus Caldatribacterium californiense</name>
    <dbReference type="NCBI Taxonomy" id="1454726"/>
    <lineage>
        <taxon>Bacteria</taxon>
        <taxon>Pseudomonadati</taxon>
        <taxon>Atribacterota</taxon>
        <taxon>Atribacteria</taxon>
        <taxon>Atribacterales</taxon>
        <taxon>Candidatus Caldatribacteriaceae</taxon>
        <taxon>Candidatus Caldatribacterium</taxon>
    </lineage>
</organism>
<dbReference type="AlphaFoldDB" id="A0A7V3YN46"/>
<proteinExistence type="predicted"/>
<dbReference type="PROSITE" id="PS50005">
    <property type="entry name" value="TPR"/>
    <property type="match status" value="1"/>
</dbReference>
<dbReference type="Pfam" id="PF13174">
    <property type="entry name" value="TPR_6"/>
    <property type="match status" value="1"/>
</dbReference>
<dbReference type="Pfam" id="PF13432">
    <property type="entry name" value="TPR_16"/>
    <property type="match status" value="1"/>
</dbReference>
<gene>
    <name evidence="2" type="ORF">ENU96_08665</name>
</gene>
<protein>
    <submittedName>
        <fullName evidence="2">Tetratricopeptide repeat protein</fullName>
    </submittedName>
</protein>
<dbReference type="Gene3D" id="1.25.40.10">
    <property type="entry name" value="Tetratricopeptide repeat domain"/>
    <property type="match status" value="2"/>
</dbReference>
<accession>A0A7V3YN46</accession>
<dbReference type="SUPFAM" id="SSF48452">
    <property type="entry name" value="TPR-like"/>
    <property type="match status" value="1"/>
</dbReference>
<dbReference type="PROSITE" id="PS51257">
    <property type="entry name" value="PROKAR_LIPOPROTEIN"/>
    <property type="match status" value="1"/>
</dbReference>